<dbReference type="Gene3D" id="1.10.1380.10">
    <property type="entry name" value="Neutral endopeptidase , domain2"/>
    <property type="match status" value="1"/>
</dbReference>
<evidence type="ECO:0000256" key="2">
    <source>
        <dbReference type="SAM" id="Phobius"/>
    </source>
</evidence>
<dbReference type="EMBL" id="JARKHS020003603">
    <property type="protein sequence ID" value="KAK8785396.1"/>
    <property type="molecule type" value="Genomic_DNA"/>
</dbReference>
<keyword evidence="2" id="KW-0472">Membrane</keyword>
<dbReference type="InterPro" id="IPR008753">
    <property type="entry name" value="Peptidase_M13_N"/>
</dbReference>
<feature type="domain" description="Peptidase M13 N-terminal" evidence="3">
    <location>
        <begin position="98"/>
        <end position="228"/>
    </location>
</feature>
<dbReference type="InterPro" id="IPR000718">
    <property type="entry name" value="Peptidase_M13"/>
</dbReference>
<dbReference type="InterPro" id="IPR024079">
    <property type="entry name" value="MetalloPept_cat_dom_sf"/>
</dbReference>
<dbReference type="GO" id="GO:0005886">
    <property type="term" value="C:plasma membrane"/>
    <property type="evidence" value="ECO:0007669"/>
    <property type="project" value="TreeGrafter"/>
</dbReference>
<proteinExistence type="inferred from homology"/>
<organism evidence="4 5">
    <name type="scientific">Amblyomma americanum</name>
    <name type="common">Lone star tick</name>
    <dbReference type="NCBI Taxonomy" id="6943"/>
    <lineage>
        <taxon>Eukaryota</taxon>
        <taxon>Metazoa</taxon>
        <taxon>Ecdysozoa</taxon>
        <taxon>Arthropoda</taxon>
        <taxon>Chelicerata</taxon>
        <taxon>Arachnida</taxon>
        <taxon>Acari</taxon>
        <taxon>Parasitiformes</taxon>
        <taxon>Ixodida</taxon>
        <taxon>Ixodoidea</taxon>
        <taxon>Ixodidae</taxon>
        <taxon>Amblyomminae</taxon>
        <taxon>Amblyomma</taxon>
    </lineage>
</organism>
<dbReference type="PANTHER" id="PTHR11733">
    <property type="entry name" value="ZINC METALLOPROTEASE FAMILY M13 NEPRILYSIN-RELATED"/>
    <property type="match status" value="1"/>
</dbReference>
<gene>
    <name evidence="4" type="ORF">V5799_008238</name>
</gene>
<comment type="similarity">
    <text evidence="1">Belongs to the peptidase M13 family.</text>
</comment>
<dbReference type="PANTHER" id="PTHR11733:SF241">
    <property type="entry name" value="GH26575P-RELATED"/>
    <property type="match status" value="1"/>
</dbReference>
<dbReference type="PROSITE" id="PS51885">
    <property type="entry name" value="NEPRILYSIN"/>
    <property type="match status" value="1"/>
</dbReference>
<evidence type="ECO:0000313" key="5">
    <source>
        <dbReference type="Proteomes" id="UP001321473"/>
    </source>
</evidence>
<keyword evidence="2" id="KW-1133">Transmembrane helix</keyword>
<protein>
    <recommendedName>
        <fullName evidence="3">Peptidase M13 N-terminal domain-containing protein</fullName>
    </recommendedName>
</protein>
<evidence type="ECO:0000313" key="4">
    <source>
        <dbReference type="EMBL" id="KAK8785396.1"/>
    </source>
</evidence>
<keyword evidence="5" id="KW-1185">Reference proteome</keyword>
<dbReference type="Pfam" id="PF05649">
    <property type="entry name" value="Peptidase_M13_N"/>
    <property type="match status" value="1"/>
</dbReference>
<sequence>MRRGLSTVPVPWPPPRRRCPAVQQEFPVRSSAPAPPVDRSRPFSCLRYSSFVLTGVLITTAILLAPPAMLLDRMERLKRRHFSLVEDLERSRDTSVNPCNDFYQHVCRGWDANRKRRYKSPLDKYKSAFEEKVFKRLLMRPVPKPSVRARDKASALLLKCLSQRGRKNKWSLRAVLLELGLSWPQKTTATRAALLHVLVKSSLHFGIHVFWTFYIGPHPLRPYESTVYTTLDQRCNEWIRIFELLIERGRHRHYLRRCAEIVGGTGQSYSVMIEEVTETHWRISRLVHLLWDPYASLPGFHQLSDPELRQAINGHLPDDSQFWPEDAIVNLQPDLFHELDATLLSNANFTDGFKLFLGAYIVWVLSPYVSRYLTTSMLDDISWQNTEQSHRYDRCMDALEFIMPLAKWKIQEDVQGDKKNIWRLLRLSWLSFTDLHRVYGTGFQRLFYPVLSHVSANAHNMTITWSMLDVLYANVHLDTKAGFFDAFLSALRKGADALKRRMRKPGPAMLHAAGISSLREYRILVAREVIVPNFLATPPLFQAHHPLAVHAAVLGTVISSQIAILARFHIFYNQRFSYDPLSSVLRDLEPLVTDLARFEKIANASGFLPDQARELRLASWGALVASNMLHLSEAQQASATSTEAEQGSEGRTFGGIAEDQLFFLVNCFTHCGSTKRTLVVQKAICNFALAAVEDFRVAFQCKPHHRLVTNFTWLTAVPKTSAPTP</sequence>
<dbReference type="Gene3D" id="3.40.390.10">
    <property type="entry name" value="Collagenase (Catalytic Domain)"/>
    <property type="match status" value="2"/>
</dbReference>
<name>A0AAQ4FEM4_AMBAM</name>
<reference evidence="4 5" key="1">
    <citation type="journal article" date="2023" name="Arcadia Sci">
        <title>De novo assembly of a long-read Amblyomma americanum tick genome.</title>
        <authorList>
            <person name="Chou S."/>
            <person name="Poskanzer K.E."/>
            <person name="Rollins M."/>
            <person name="Thuy-Boun P.S."/>
        </authorList>
    </citation>
    <scope>NUCLEOTIDE SEQUENCE [LARGE SCALE GENOMIC DNA]</scope>
    <source>
        <strain evidence="4">F_SG_1</strain>
        <tissue evidence="4">Salivary glands</tissue>
    </source>
</reference>
<dbReference type="InterPro" id="IPR042089">
    <property type="entry name" value="Peptidase_M13_dom_2"/>
</dbReference>
<evidence type="ECO:0000256" key="1">
    <source>
        <dbReference type="ARBA" id="ARBA00007357"/>
    </source>
</evidence>
<dbReference type="AlphaFoldDB" id="A0AAQ4FEM4"/>
<keyword evidence="2" id="KW-0812">Transmembrane</keyword>
<dbReference type="Proteomes" id="UP001321473">
    <property type="component" value="Unassembled WGS sequence"/>
</dbReference>
<evidence type="ECO:0000259" key="3">
    <source>
        <dbReference type="Pfam" id="PF05649"/>
    </source>
</evidence>
<accession>A0AAQ4FEM4</accession>
<dbReference type="SUPFAM" id="SSF55486">
    <property type="entry name" value="Metalloproteases ('zincins'), catalytic domain"/>
    <property type="match status" value="1"/>
</dbReference>
<dbReference type="GO" id="GO:0004222">
    <property type="term" value="F:metalloendopeptidase activity"/>
    <property type="evidence" value="ECO:0007669"/>
    <property type="project" value="InterPro"/>
</dbReference>
<comment type="caution">
    <text evidence="4">The sequence shown here is derived from an EMBL/GenBank/DDBJ whole genome shotgun (WGS) entry which is preliminary data.</text>
</comment>
<dbReference type="GO" id="GO:0016485">
    <property type="term" value="P:protein processing"/>
    <property type="evidence" value="ECO:0007669"/>
    <property type="project" value="TreeGrafter"/>
</dbReference>
<feature type="transmembrane region" description="Helical" evidence="2">
    <location>
        <begin position="48"/>
        <end position="71"/>
    </location>
</feature>